<feature type="compositionally biased region" description="Basic and acidic residues" evidence="3">
    <location>
        <begin position="1769"/>
        <end position="1783"/>
    </location>
</feature>
<feature type="region of interest" description="Disordered" evidence="3">
    <location>
        <begin position="1599"/>
        <end position="1721"/>
    </location>
</feature>
<reference evidence="7 8" key="1">
    <citation type="submission" date="2019-06" db="EMBL/GenBank/DDBJ databases">
        <title>Draft genomes of female and male turbot (Scophthalmus maximus).</title>
        <authorList>
            <person name="Xu H."/>
            <person name="Xu X.-W."/>
            <person name="Shao C."/>
            <person name="Chen S."/>
        </authorList>
    </citation>
    <scope>NUCLEOTIDE SEQUENCE [LARGE SCALE GENOMIC DNA]</scope>
    <source>
        <strain evidence="7">Ysfricsl-2016a</strain>
        <tissue evidence="7">Blood</tissue>
    </source>
</reference>
<keyword evidence="1" id="KW-0862">Zinc</keyword>
<evidence type="ECO:0000256" key="2">
    <source>
        <dbReference type="SAM" id="Coils"/>
    </source>
</evidence>
<dbReference type="PANTHER" id="PTHR12776">
    <property type="entry name" value="KAZRIN-RELATED"/>
    <property type="match status" value="1"/>
</dbReference>
<evidence type="ECO:0000313" key="8">
    <source>
        <dbReference type="Proteomes" id="UP000438429"/>
    </source>
</evidence>
<feature type="compositionally biased region" description="Acidic residues" evidence="3">
    <location>
        <begin position="313"/>
        <end position="331"/>
    </location>
</feature>
<feature type="region of interest" description="Disordered" evidence="3">
    <location>
        <begin position="1737"/>
        <end position="1783"/>
    </location>
</feature>
<feature type="compositionally biased region" description="Basic and acidic residues" evidence="3">
    <location>
        <begin position="1122"/>
        <end position="1132"/>
    </location>
</feature>
<feature type="domain" description="C2H2-type" evidence="5">
    <location>
        <begin position="1564"/>
        <end position="1591"/>
    </location>
</feature>
<keyword evidence="2" id="KW-0175">Coiled coil</keyword>
<feature type="compositionally biased region" description="Polar residues" evidence="3">
    <location>
        <begin position="1107"/>
        <end position="1121"/>
    </location>
</feature>
<dbReference type="InterPro" id="IPR001214">
    <property type="entry name" value="SET_dom"/>
</dbReference>
<dbReference type="InterPro" id="IPR037615">
    <property type="entry name" value="Kazrin_SAM_rpt_2"/>
</dbReference>
<evidence type="ECO:0000259" key="4">
    <source>
        <dbReference type="PROSITE" id="PS50105"/>
    </source>
</evidence>
<dbReference type="InterPro" id="IPR013761">
    <property type="entry name" value="SAM/pointed_sf"/>
</dbReference>
<feature type="region of interest" description="Disordered" evidence="3">
    <location>
        <begin position="375"/>
        <end position="407"/>
    </location>
</feature>
<dbReference type="PROSITE" id="PS00028">
    <property type="entry name" value="ZINC_FINGER_C2H2_1"/>
    <property type="match status" value="5"/>
</dbReference>
<dbReference type="InterPro" id="IPR037613">
    <property type="entry name" value="Kazrin_SAM_rpt_1"/>
</dbReference>
<dbReference type="CDD" id="cd09564">
    <property type="entry name" value="SAM_kazrin_repeat1"/>
    <property type="match status" value="1"/>
</dbReference>
<dbReference type="InterPro" id="IPR013087">
    <property type="entry name" value="Znf_C2H2_type"/>
</dbReference>
<dbReference type="Gene3D" id="3.30.160.60">
    <property type="entry name" value="Classic Zinc Finger"/>
    <property type="match status" value="3"/>
</dbReference>
<feature type="region of interest" description="Disordered" evidence="3">
    <location>
        <begin position="583"/>
        <end position="613"/>
    </location>
</feature>
<feature type="compositionally biased region" description="Polar residues" evidence="3">
    <location>
        <begin position="858"/>
        <end position="890"/>
    </location>
</feature>
<evidence type="ECO:0000256" key="1">
    <source>
        <dbReference type="PROSITE-ProRule" id="PRU00042"/>
    </source>
</evidence>
<evidence type="ECO:0000259" key="6">
    <source>
        <dbReference type="PROSITE" id="PS50280"/>
    </source>
</evidence>
<feature type="domain" description="SAM" evidence="4">
    <location>
        <begin position="2467"/>
        <end position="2523"/>
    </location>
</feature>
<feature type="coiled-coil region" evidence="2">
    <location>
        <begin position="2034"/>
        <end position="2212"/>
    </location>
</feature>
<protein>
    <recommendedName>
        <fullName evidence="9">PR domain zinc finger protein 2</fullName>
    </recommendedName>
</protein>
<feature type="region of interest" description="Disordered" evidence="3">
    <location>
        <begin position="912"/>
        <end position="932"/>
    </location>
</feature>
<dbReference type="SUPFAM" id="SSF57667">
    <property type="entry name" value="beta-beta-alpha zinc fingers"/>
    <property type="match status" value="2"/>
</dbReference>
<feature type="domain" description="C2H2-type" evidence="5">
    <location>
        <begin position="1280"/>
        <end position="1308"/>
    </location>
</feature>
<dbReference type="Gene3D" id="2.170.270.10">
    <property type="entry name" value="SET domain"/>
    <property type="match status" value="1"/>
</dbReference>
<feature type="region of interest" description="Disordered" evidence="3">
    <location>
        <begin position="970"/>
        <end position="1164"/>
    </location>
</feature>
<dbReference type="InterPro" id="IPR001660">
    <property type="entry name" value="SAM"/>
</dbReference>
<feature type="compositionally biased region" description="Basic and acidic residues" evidence="3">
    <location>
        <begin position="1737"/>
        <end position="1750"/>
    </location>
</feature>
<feature type="domain" description="C2H2-type" evidence="5">
    <location>
        <begin position="541"/>
        <end position="564"/>
    </location>
</feature>
<feature type="domain" description="C2H2-type" evidence="5">
    <location>
        <begin position="1442"/>
        <end position="1471"/>
    </location>
</feature>
<dbReference type="Pfam" id="PF07647">
    <property type="entry name" value="SAM_2"/>
    <property type="match status" value="1"/>
</dbReference>
<dbReference type="EMBL" id="VEVO01000011">
    <property type="protein sequence ID" value="KAF0034795.1"/>
    <property type="molecule type" value="Genomic_DNA"/>
</dbReference>
<gene>
    <name evidence="7" type="ORF">F2P81_012553</name>
</gene>
<feature type="region of interest" description="Disordered" evidence="3">
    <location>
        <begin position="452"/>
        <end position="473"/>
    </location>
</feature>
<dbReference type="Proteomes" id="UP000438429">
    <property type="component" value="Unassembled WGS sequence"/>
</dbReference>
<dbReference type="PANTHER" id="PTHR12776:SF2">
    <property type="entry name" value="KAZRIN ISOFORM X1"/>
    <property type="match status" value="1"/>
</dbReference>
<dbReference type="FunFam" id="3.30.160.60:FF:003271">
    <property type="entry name" value="PR domain-containing 2, with ZNF domain a"/>
    <property type="match status" value="1"/>
</dbReference>
<feature type="region of interest" description="Disordered" evidence="3">
    <location>
        <begin position="26"/>
        <end position="81"/>
    </location>
</feature>
<feature type="region of interest" description="Disordered" evidence="3">
    <location>
        <begin position="685"/>
        <end position="708"/>
    </location>
</feature>
<dbReference type="Pfam" id="PF13912">
    <property type="entry name" value="zf-C2H2_6"/>
    <property type="match status" value="2"/>
</dbReference>
<dbReference type="GO" id="GO:0008270">
    <property type="term" value="F:zinc ion binding"/>
    <property type="evidence" value="ECO:0007669"/>
    <property type="project" value="UniProtKB-KW"/>
</dbReference>
<feature type="domain" description="C2H2-type" evidence="5">
    <location>
        <begin position="439"/>
        <end position="461"/>
    </location>
</feature>
<feature type="domain" description="C2H2-type" evidence="5">
    <location>
        <begin position="407"/>
        <end position="434"/>
    </location>
</feature>
<feature type="region of interest" description="Disordered" evidence="3">
    <location>
        <begin position="1303"/>
        <end position="1374"/>
    </location>
</feature>
<feature type="region of interest" description="Disordered" evidence="3">
    <location>
        <begin position="843"/>
        <end position="891"/>
    </location>
</feature>
<dbReference type="SMART" id="SM00454">
    <property type="entry name" value="SAM"/>
    <property type="match status" value="3"/>
</dbReference>
<dbReference type="PROSITE" id="PS50157">
    <property type="entry name" value="ZINC_FINGER_C2H2_2"/>
    <property type="match status" value="7"/>
</dbReference>
<evidence type="ECO:0000259" key="5">
    <source>
        <dbReference type="PROSITE" id="PS50157"/>
    </source>
</evidence>
<feature type="compositionally biased region" description="Pro residues" evidence="3">
    <location>
        <begin position="1003"/>
        <end position="1019"/>
    </location>
</feature>
<feature type="compositionally biased region" description="Low complexity" evidence="3">
    <location>
        <begin position="217"/>
        <end position="227"/>
    </location>
</feature>
<dbReference type="PROSITE" id="PS50280">
    <property type="entry name" value="SET"/>
    <property type="match status" value="1"/>
</dbReference>
<dbReference type="InterPro" id="IPR046341">
    <property type="entry name" value="SET_dom_sf"/>
</dbReference>
<feature type="domain" description="SAM" evidence="4">
    <location>
        <begin position="2381"/>
        <end position="2446"/>
    </location>
</feature>
<feature type="domain" description="SET" evidence="6">
    <location>
        <begin position="8"/>
        <end position="200"/>
    </location>
</feature>
<keyword evidence="1" id="KW-0479">Metal-binding</keyword>
<sequence length="2703" mass="297694">MTSGLCHERCRLSVSDGGLLFPRYLKEQEPAGREETREPCRPPEPPTAHECAHGSDRPAAASPPPHRTSPRHPDSSLPPSAIFGRVRAGVEHKHPTSRKTQVMAISGGTVETLGEVPDHVWKGLPDGLSLGPSAVNQSRVARGWMCVDATDPTKGNWLRYVNWARSSEEQNLFPLEINRAIYYKVLRPIGPGDELLVWFTVEDNPEITAALEEERASSSSSLSRNNSPGAKRARRKLLERARQAGLGGFKKTSRTKPTVKEMWDGEEDLKEEDERSSALGTLQELQETRPMESTDCNDVQDMSAGLMDRGNGEEEEEDEEEEEEEDDDLNDPIEVQQQTAQHSTKAHFMQNKQPGLSLACGEGGRKNLELKLESSSLRGQEPEVDPDPDLDPDPDGDLESNPHGESFPCQHCERHFSTRQGLERHIHIHAITNQQTQLFKCRYCSKPFGSQVGRRRHERRHESGFKKRPGSLAGTASFLGPVVKNDGSSPDCTSPTSQYIAIGSQFARGPLHNSELQRKEFGPHGDRPFILDDNGESKELHPCKYCSKAFGTHTNMRRHQRRIHERHLLPKGVRRKGMLLQEASVQQQQPPGESPSTSPPPVYVPSADTEDEVDRDDYAVDISKNISENLSFYIDGKIVSTSSVSTCEVIEVDSRSAALFGLDTVILSPNQINQALKAEGRTGAAKQVSNIGQPAAKRRTSTPPFIPNLKVETESAPYAASSSSSSSSTSSSSNLLVGGLFQQATDSSAFLREKTVYLSPKLKQLLQTQDIKKSTIALITESHRLASQLSVTPLPGASGRFKRRTASPPSSPQLSPACKTESCKAEVASSYALKVPKLESHSVSLPGSLLDKDDGDTLSPSGNNTHSQTSPGSGGNSCNQQPLDLSNSVSRKSDSLNKVLGDSALDLSFTRKSGAESELKGSPQPLIKKRKPNTSMLEKVLMNEYVGLTLPGEEGPSALANLSCFQSRSPNVASESAHPSPPSLTPVTMNPSSPGNSSVTSSTPPPPVLPTIPSPPAMPCSPLSQPSNSAALRPLPVLSPKMSPRSVEHKPLSDSEKILSAEENEYEDQTSEPLDSPSTPVKDPLNHSTPSPPEPAAVELNAMEDVSASTTCNSLLNGSLNQDHDSVSEKSLKSAAVSPQPDSSSPSQSPPPASKDRSPSPVSQSLLQIKIKEEPQHCIDELSIMNYAPRDGVDTSSQPAALDKPSDKTSVTEELDSTYCKTFVCNVCKEPFNSIKELSGHITAHAADWPFKCEFCVQLFGDTPALLAHRTALHGVGRIFVCSVCSKEFAFLCNLQQHQKDLHPNETCSNTTVETGKLRPQNYTDPSRAKEETSPSPPAPETTSEPAPHSDSDLAKEEPDVNGDHADDGADDPNEELYTTIKIMASEGGKPKDPDVRLGINQHYPSYKPPPFPYHSRSHAGSVASATNFTTHNIPQTFSTAIRCTKCGNSFDNMPELHKHILACANASDKKRYTPKKNPIPLKQIVKSPNGVVSPTAATASQSAFRRMGQPKRLNFNQDTGKTKMSALSKKKNQLVQKAISQRNKTATTAKKATVKTEEEQPSNVCPHCSREFTYPASLSKHMAVSCPMKPVVKKGKKGLTEVKKEAASVGDKSMSLRKKASDCEIQQTEPQPKLLGKTRARSSGAANPKPSQASKGKNTAALGRLKRPALFPTPAPAGKKAKKGQVQSLPPTLSPPDPPSDTAQQRPAMKMQRMGKEAAPKRIAEAKSLPALQQLKKEERFSLRSRDRVGGPVTRSLQMSSAAPPAEVRTDEPPVNQEPKETQVTELLLGSHGHRREICVYFGSSALDREVDLACRALMGLTVFSVAMRKREFTLVRRAAYDHNMLTTVGGFCFACFNGSSFTPPTRRYVFVVLRAVQSLNNLNDQIVQFMVTRPCSLADEDETFIPGERDTLRKSMTLMRHLLMDAQGKILKMMEDNKQLAQRIDGAIQSASQEVTNLRSELSATSRRLAELGASSPTAFENHHQHNHHDGSLHYRDPSVHHRQKTVVTDMCYPTEISSLMDFGTPDCSLGKVLLREEVAQLQEEVHLLRQMKDMLSKDLEDTQGGCSTNLLSATELRVQLGDKEQELDRAKEALQAMKADRKRLKGEKSDLVSQMQQLYTTLESREEQLREFIRNYDQHRKESEDAVKVLAKEKDMLEREKWDLRRQTKEATEQANILRCQMDMKENRIKELEAELTMAKQSLATLTKDVPKRHSLAMPTEPVMNGSQEWVMQADLPLTAAIRQSQQTLYHGHTTDRQAVVRISPCHSRQPSVISDASAADGDRSSTPSDINSPRHRTHSLCNSMEDLEDQKRKKKKEKMTLGSLSRVFARGKQRKSLDPGLFDDSDSLTQQSLSDGEEQLDRLQQAELTRNTCMSLWRAGAVQAWMEVVMGMPMYIRACSENVKSGKILLGLTDEDLELGLGISNPIHRRKLRLAIEDYRRAEGDKGLSKASEMDHHWVATSWLSDVGLPQYSQTFQSHLVDGRVLNSLSRRDLERFLNIGDQFHQTSLLLAIQLLQMLSFDKEALQARRAKCEHQDRDPIVWTCHRVMKWIRDADLKEFADNLQGKGIHGAVMALDPSFDTDAMAKALGIPGNKHMLHRHLYEEMKSLAVPHGNAEQGNEVISSSSPVAVNRFAEERGSIRRTGKSPLRFRASSHSVERSLGFHGSCGSLPREARVQAVPRAKGSPMHTYTNVEITNV</sequence>
<feature type="compositionally biased region" description="Basic and acidic residues" evidence="3">
    <location>
        <begin position="26"/>
        <end position="41"/>
    </location>
</feature>
<comment type="caution">
    <text evidence="7">The sequence shown here is derived from an EMBL/GenBank/DDBJ whole genome shotgun (WGS) entry which is preliminary data.</text>
</comment>
<keyword evidence="1" id="KW-0863">Zinc-finger</keyword>
<accession>A0A6A4SQI6</accession>
<feature type="region of interest" description="Disordered" evidence="3">
    <location>
        <begin position="246"/>
        <end position="331"/>
    </location>
</feature>
<feature type="compositionally biased region" description="Low complexity" evidence="3">
    <location>
        <begin position="1134"/>
        <end position="1147"/>
    </location>
</feature>
<dbReference type="Pfam" id="PF21549">
    <property type="entry name" value="PRDM2_PR"/>
    <property type="match status" value="1"/>
</dbReference>
<dbReference type="Pfam" id="PF25986">
    <property type="entry name" value="Kazrin"/>
    <property type="match status" value="1"/>
</dbReference>
<dbReference type="PROSITE" id="PS50105">
    <property type="entry name" value="SAM_DOMAIN"/>
    <property type="match status" value="2"/>
</dbReference>
<feature type="domain" description="C2H2-type" evidence="5">
    <location>
        <begin position="1223"/>
        <end position="1250"/>
    </location>
</feature>
<name>A0A6A4SQI6_SCOMX</name>
<evidence type="ECO:0000313" key="7">
    <source>
        <dbReference type="EMBL" id="KAF0034795.1"/>
    </source>
</evidence>
<feature type="compositionally biased region" description="Basic and acidic residues" evidence="3">
    <location>
        <begin position="1046"/>
        <end position="1060"/>
    </location>
</feature>
<proteinExistence type="predicted"/>
<feature type="compositionally biased region" description="Acidic residues" evidence="3">
    <location>
        <begin position="382"/>
        <end position="398"/>
    </location>
</feature>
<dbReference type="InterPro" id="IPR059089">
    <property type="entry name" value="Kazrin_N"/>
</dbReference>
<feature type="region of interest" description="Disordered" evidence="3">
    <location>
        <begin position="790"/>
        <end position="819"/>
    </location>
</feature>
<dbReference type="InterPro" id="IPR036236">
    <property type="entry name" value="Znf_C2H2_sf"/>
</dbReference>
<feature type="region of interest" description="Disordered" evidence="3">
    <location>
        <begin position="2265"/>
        <end position="2329"/>
    </location>
</feature>
<feature type="region of interest" description="Disordered" evidence="3">
    <location>
        <begin position="212"/>
        <end position="234"/>
    </location>
</feature>
<feature type="compositionally biased region" description="Low complexity" evidence="3">
    <location>
        <begin position="584"/>
        <end position="596"/>
    </location>
</feature>
<dbReference type="SUPFAM" id="SSF47769">
    <property type="entry name" value="SAM/Pointed domain"/>
    <property type="match status" value="2"/>
</dbReference>
<evidence type="ECO:0000256" key="3">
    <source>
        <dbReference type="SAM" id="MobiDB-lite"/>
    </source>
</evidence>
<feature type="compositionally biased region" description="Low complexity" evidence="3">
    <location>
        <begin position="991"/>
        <end position="1002"/>
    </location>
</feature>
<evidence type="ECO:0008006" key="9">
    <source>
        <dbReference type="Google" id="ProtNLM"/>
    </source>
</evidence>
<dbReference type="Gene3D" id="1.10.150.50">
    <property type="entry name" value="Transcription Factor, Ets-1"/>
    <property type="match status" value="3"/>
</dbReference>
<dbReference type="InterPro" id="IPR037614">
    <property type="entry name" value="Kazrin"/>
</dbReference>
<dbReference type="CDD" id="cd09567">
    <property type="entry name" value="SAM_kazrin_repeat2"/>
    <property type="match status" value="1"/>
</dbReference>
<dbReference type="Pfam" id="PF00536">
    <property type="entry name" value="SAM_1"/>
    <property type="match status" value="2"/>
</dbReference>
<feature type="compositionally biased region" description="Basic and acidic residues" evidence="3">
    <location>
        <begin position="1348"/>
        <end position="1368"/>
    </location>
</feature>
<organism evidence="7 8">
    <name type="scientific">Scophthalmus maximus</name>
    <name type="common">Turbot</name>
    <name type="synonym">Psetta maxima</name>
    <dbReference type="NCBI Taxonomy" id="52904"/>
    <lineage>
        <taxon>Eukaryota</taxon>
        <taxon>Metazoa</taxon>
        <taxon>Chordata</taxon>
        <taxon>Craniata</taxon>
        <taxon>Vertebrata</taxon>
        <taxon>Euteleostomi</taxon>
        <taxon>Actinopterygii</taxon>
        <taxon>Neopterygii</taxon>
        <taxon>Teleostei</taxon>
        <taxon>Neoteleostei</taxon>
        <taxon>Acanthomorphata</taxon>
        <taxon>Carangaria</taxon>
        <taxon>Pleuronectiformes</taxon>
        <taxon>Pleuronectoidei</taxon>
        <taxon>Scophthalmidae</taxon>
        <taxon>Scophthalmus</taxon>
    </lineage>
</organism>
<dbReference type="SMART" id="SM00355">
    <property type="entry name" value="ZnF_C2H2"/>
    <property type="match status" value="8"/>
</dbReference>